<evidence type="ECO:0000256" key="2">
    <source>
        <dbReference type="SAM" id="MobiDB-lite"/>
    </source>
</evidence>
<proteinExistence type="predicted"/>
<dbReference type="AlphaFoldDB" id="A0A423MBV8"/>
<reference evidence="3 4" key="1">
    <citation type="submission" date="2016-10" db="EMBL/GenBank/DDBJ databases">
        <title>Comparative genome analysis of multiple Pseudomonas spp. focuses on biocontrol and plant growth promoting traits.</title>
        <authorList>
            <person name="Tao X.-Y."/>
            <person name="Taylor C.G."/>
        </authorList>
    </citation>
    <scope>NUCLEOTIDE SEQUENCE [LARGE SCALE GENOMIC DNA]</scope>
    <source>
        <strain evidence="3 4">28B5</strain>
    </source>
</reference>
<dbReference type="RefSeq" id="WP_123449900.1">
    <property type="nucleotide sequence ID" value="NZ_MOBX01000013.1"/>
</dbReference>
<feature type="compositionally biased region" description="Acidic residues" evidence="2">
    <location>
        <begin position="396"/>
        <end position="406"/>
    </location>
</feature>
<protein>
    <submittedName>
        <fullName evidence="3">Uncharacterized protein</fullName>
    </submittedName>
</protein>
<gene>
    <name evidence="3" type="ORF">BK670_11230</name>
</gene>
<evidence type="ECO:0000256" key="1">
    <source>
        <dbReference type="SAM" id="Coils"/>
    </source>
</evidence>
<organism evidence="3 4">
    <name type="scientific">Pseudomonas fluorescens</name>
    <dbReference type="NCBI Taxonomy" id="294"/>
    <lineage>
        <taxon>Bacteria</taxon>
        <taxon>Pseudomonadati</taxon>
        <taxon>Pseudomonadota</taxon>
        <taxon>Gammaproteobacteria</taxon>
        <taxon>Pseudomonadales</taxon>
        <taxon>Pseudomonadaceae</taxon>
        <taxon>Pseudomonas</taxon>
    </lineage>
</organism>
<dbReference type="OrthoDB" id="9156203at2"/>
<keyword evidence="1" id="KW-0175">Coiled coil</keyword>
<dbReference type="EMBL" id="MOBX01000013">
    <property type="protein sequence ID" value="RON80761.1"/>
    <property type="molecule type" value="Genomic_DNA"/>
</dbReference>
<dbReference type="NCBIfam" id="NF040700">
    <property type="entry name" value="VPA1262_N_dom"/>
    <property type="match status" value="1"/>
</dbReference>
<evidence type="ECO:0000313" key="4">
    <source>
        <dbReference type="Proteomes" id="UP000285378"/>
    </source>
</evidence>
<dbReference type="Proteomes" id="UP000285378">
    <property type="component" value="Unassembled WGS sequence"/>
</dbReference>
<feature type="region of interest" description="Disordered" evidence="2">
    <location>
        <begin position="392"/>
        <end position="416"/>
    </location>
</feature>
<feature type="coiled-coil region" evidence="1">
    <location>
        <begin position="485"/>
        <end position="514"/>
    </location>
</feature>
<name>A0A423MBV8_PSEFL</name>
<sequence length="604" mass="66990">MHKKTIVWDVARTLAKLRELVQPGVIGFYRSVEVTEVLGVQGSTLTNILTHAVAEPLDAPSEIDWKSVLLNGKERHRVPGTEWNVGIAQYRLSLEVFLEKLAEFGETGQWKPAPIEVRTGTLAAVPPQFVPADGRDHHPWNGVLKNNFFEGSHVLELFDTTKQHLQFLLDDSRRLTTLAKIVGKYLPIEVDGMSDRLGNVIIQLPVTVMSTEVRGSPEGDHSVAVAWHPDVPPRNVRIAAEIWQDSTVTSFDSAVISTGEAKLQLNSPGGGARTNVWDEEKRILLSATPPVNFFTSMSLSMSVDHHGNEPLNREFLLTDSAGKQNIQSLRLIKPVEPGRLIGSSPESPREPWVSQRVFSESVTSLKARKEFVQYGIDEAKHEEAVDQQVAKANGINDEEAEGEETSPDTMSRKDARRKAALEDLQWLMQKHGGEGVWLWDPFLSAEDVLRTLFFCPHSSVPLRALTAGKAPPGRIQKLEAGGGVSARELQRLARARAEKQKSEQADQLEAAKGNFHGLQLEFRIREGGAGWGFHDRFIIFPRAQGSALAWSLGTSINSFGDEHHILQKVSHGEPIAQAFQDLWGQLEGERHLIWKTSTNGGQEQ</sequence>
<comment type="caution">
    <text evidence="3">The sequence shown here is derived from an EMBL/GenBank/DDBJ whole genome shotgun (WGS) entry which is preliminary data.</text>
</comment>
<accession>A0A423MBV8</accession>
<evidence type="ECO:0000313" key="3">
    <source>
        <dbReference type="EMBL" id="RON80761.1"/>
    </source>
</evidence>